<evidence type="ECO:0000256" key="5">
    <source>
        <dbReference type="ARBA" id="ARBA00022801"/>
    </source>
</evidence>
<comment type="cofactor">
    <cofactor evidence="1">
        <name>Zn(2+)</name>
        <dbReference type="ChEBI" id="CHEBI:29105"/>
    </cofactor>
</comment>
<evidence type="ECO:0000256" key="8">
    <source>
        <dbReference type="SAM" id="MobiDB-lite"/>
    </source>
</evidence>
<dbReference type="CDD" id="cd12797">
    <property type="entry name" value="M23_peptidase"/>
    <property type="match status" value="1"/>
</dbReference>
<keyword evidence="4" id="KW-0479">Metal-binding</keyword>
<dbReference type="Pfam" id="PF19425">
    <property type="entry name" value="Csd3_N2"/>
    <property type="match status" value="1"/>
</dbReference>
<dbReference type="AlphaFoldDB" id="A0A368XZN8"/>
<evidence type="ECO:0000313" key="12">
    <source>
        <dbReference type="EMBL" id="RCW73530.1"/>
    </source>
</evidence>
<feature type="domain" description="Csd3-like second N-terminal" evidence="11">
    <location>
        <begin position="166"/>
        <end position="287"/>
    </location>
</feature>
<evidence type="ECO:0000256" key="2">
    <source>
        <dbReference type="ARBA" id="ARBA00004196"/>
    </source>
</evidence>
<keyword evidence="3" id="KW-0645">Protease</keyword>
<feature type="region of interest" description="Disordered" evidence="8">
    <location>
        <begin position="36"/>
        <end position="69"/>
    </location>
</feature>
<gene>
    <name evidence="12" type="ORF">DET61_102248</name>
</gene>
<name>A0A368XZN8_MARNT</name>
<feature type="region of interest" description="Disordered" evidence="8">
    <location>
        <begin position="288"/>
        <end position="311"/>
    </location>
</feature>
<dbReference type="PANTHER" id="PTHR21666">
    <property type="entry name" value="PEPTIDASE-RELATED"/>
    <property type="match status" value="1"/>
</dbReference>
<dbReference type="EMBL" id="QPJI01000002">
    <property type="protein sequence ID" value="RCW73530.1"/>
    <property type="molecule type" value="Genomic_DNA"/>
</dbReference>
<dbReference type="PANTHER" id="PTHR21666:SF292">
    <property type="entry name" value="MUREIN DD-ENDOPEPTIDASE MEPM"/>
    <property type="match status" value="1"/>
</dbReference>
<keyword evidence="7" id="KW-0482">Metalloprotease</keyword>
<dbReference type="InterPro" id="IPR016047">
    <property type="entry name" value="M23ase_b-sheet_dom"/>
</dbReference>
<dbReference type="GO" id="GO:0042834">
    <property type="term" value="F:peptidoglycan binding"/>
    <property type="evidence" value="ECO:0007669"/>
    <property type="project" value="InterPro"/>
</dbReference>
<dbReference type="GO" id="GO:0030313">
    <property type="term" value="C:cell envelope"/>
    <property type="evidence" value="ECO:0007669"/>
    <property type="project" value="UniProtKB-SubCell"/>
</dbReference>
<comment type="subcellular location">
    <subcellularLocation>
        <location evidence="2">Cell envelope</location>
    </subcellularLocation>
</comment>
<dbReference type="InterPro" id="IPR050570">
    <property type="entry name" value="Cell_wall_metabolism_enzyme"/>
</dbReference>
<evidence type="ECO:0000259" key="11">
    <source>
        <dbReference type="Pfam" id="PF19425"/>
    </source>
</evidence>
<dbReference type="InterPro" id="IPR007340">
    <property type="entry name" value="LysM_Opacity-associatedA"/>
</dbReference>
<dbReference type="GO" id="GO:0004222">
    <property type="term" value="F:metalloendopeptidase activity"/>
    <property type="evidence" value="ECO:0007669"/>
    <property type="project" value="TreeGrafter"/>
</dbReference>
<dbReference type="Pfam" id="PF04225">
    <property type="entry name" value="LysM_OapA"/>
    <property type="match status" value="1"/>
</dbReference>
<evidence type="ECO:0000259" key="10">
    <source>
        <dbReference type="Pfam" id="PF04225"/>
    </source>
</evidence>
<keyword evidence="6" id="KW-0862">Zinc</keyword>
<accession>A0A368XZN8</accession>
<proteinExistence type="predicted"/>
<feature type="domain" description="Opacity-associated protein A LysM-like" evidence="10">
    <location>
        <begin position="78"/>
        <end position="158"/>
    </location>
</feature>
<evidence type="ECO:0000256" key="6">
    <source>
        <dbReference type="ARBA" id="ARBA00022833"/>
    </source>
</evidence>
<dbReference type="Gene3D" id="2.70.70.10">
    <property type="entry name" value="Glucose Permease (Domain IIA)"/>
    <property type="match status" value="1"/>
</dbReference>
<comment type="caution">
    <text evidence="12">The sequence shown here is derived from an EMBL/GenBank/DDBJ whole genome shotgun (WGS) entry which is preliminary data.</text>
</comment>
<protein>
    <submittedName>
        <fullName evidence="12">Murein DD-endopeptidase</fullName>
    </submittedName>
</protein>
<evidence type="ECO:0000256" key="3">
    <source>
        <dbReference type="ARBA" id="ARBA00022670"/>
    </source>
</evidence>
<keyword evidence="5" id="KW-0378">Hydrolase</keyword>
<dbReference type="InterPro" id="IPR011055">
    <property type="entry name" value="Dup_hybrid_motif"/>
</dbReference>
<reference evidence="12 13" key="1">
    <citation type="submission" date="2018-07" db="EMBL/GenBank/DDBJ databases">
        <title>Freshwater and sediment microbial communities from various areas in North America, analyzing microbe dynamics in response to fracking.</title>
        <authorList>
            <person name="Lamendella R."/>
        </authorList>
    </citation>
    <scope>NUCLEOTIDE SEQUENCE [LARGE SCALE GENOMIC DNA]</scope>
    <source>
        <strain evidence="12 13">105B</strain>
    </source>
</reference>
<organism evidence="12 13">
    <name type="scientific">Marinobacter nauticus</name>
    <name type="common">Marinobacter hydrocarbonoclasticus</name>
    <name type="synonym">Marinobacter aquaeolei</name>
    <dbReference type="NCBI Taxonomy" id="2743"/>
    <lineage>
        <taxon>Bacteria</taxon>
        <taxon>Pseudomonadati</taxon>
        <taxon>Pseudomonadota</taxon>
        <taxon>Gammaproteobacteria</taxon>
        <taxon>Pseudomonadales</taxon>
        <taxon>Marinobacteraceae</taxon>
        <taxon>Marinobacter</taxon>
    </lineage>
</organism>
<dbReference type="Gene3D" id="3.10.450.350">
    <property type="match status" value="2"/>
</dbReference>
<dbReference type="FunFam" id="2.70.70.10:FF:000002">
    <property type="entry name" value="Murein DD-endopeptidase MepM"/>
    <property type="match status" value="1"/>
</dbReference>
<evidence type="ECO:0000256" key="1">
    <source>
        <dbReference type="ARBA" id="ARBA00001947"/>
    </source>
</evidence>
<feature type="domain" description="M23ase beta-sheet core" evidence="9">
    <location>
        <begin position="299"/>
        <end position="393"/>
    </location>
</feature>
<evidence type="ECO:0000259" key="9">
    <source>
        <dbReference type="Pfam" id="PF01551"/>
    </source>
</evidence>
<dbReference type="GO" id="GO:0046872">
    <property type="term" value="F:metal ion binding"/>
    <property type="evidence" value="ECO:0007669"/>
    <property type="project" value="UniProtKB-KW"/>
</dbReference>
<dbReference type="InterPro" id="IPR045834">
    <property type="entry name" value="Csd3_N2"/>
</dbReference>
<evidence type="ECO:0000313" key="13">
    <source>
        <dbReference type="Proteomes" id="UP000253647"/>
    </source>
</evidence>
<sequence>MKPLLVKLYAMSSPSHKLVLGAVAAVLLGLSLTPLSSSPASESPERGKQIASAPAEAVGPAGTEDLQAAERPKGITVDWRVETGDTLSRVFRANNAPLEDLQEVLAADAEYLHLETLKPGTRLVLHFNEQGQFSELVLFLDPARHVTYSRQTDGTFVHQAFEEETFWVSEVLRGTINGSFYASAMQAGVTQAQILLIDQLLGSQLNFRRDLRAGDRFSIIIGHEMTGTQSTGKTRIEALSLERSARTHYAFLHDDGNYYDEKGESVTPAFLRLPTRKQYRVSSRFNPRRLHPVSGRTAPHNGVDLATPTGTPVLSTGDGIVTRVGNHPYAGNYIDIEHGGMHTTRYLHLHKILVRKGAAIERGQKIALSGNTGRSTGPHLHFEFHINGRPVDPLTADIPTAAAIPETEIASFKRKLREQRTVMEHAASRSELAMTQGLPEFDET</sequence>
<dbReference type="Pfam" id="PF01551">
    <property type="entry name" value="Peptidase_M23"/>
    <property type="match status" value="1"/>
</dbReference>
<evidence type="ECO:0000256" key="4">
    <source>
        <dbReference type="ARBA" id="ARBA00022723"/>
    </source>
</evidence>
<dbReference type="GO" id="GO:0006508">
    <property type="term" value="P:proteolysis"/>
    <property type="evidence" value="ECO:0007669"/>
    <property type="project" value="UniProtKB-KW"/>
</dbReference>
<evidence type="ECO:0000256" key="7">
    <source>
        <dbReference type="ARBA" id="ARBA00023049"/>
    </source>
</evidence>
<dbReference type="SUPFAM" id="SSF51261">
    <property type="entry name" value="Duplicated hybrid motif"/>
    <property type="match status" value="1"/>
</dbReference>
<dbReference type="RefSeq" id="WP_235853307.1">
    <property type="nucleotide sequence ID" value="NZ_QPJI01000002.1"/>
</dbReference>
<dbReference type="Proteomes" id="UP000253647">
    <property type="component" value="Unassembled WGS sequence"/>
</dbReference>